<name>A0A6N9R054_9MICC</name>
<sequence length="84" mass="8642">MNAEAFTGDVVQSGTPVAVVGGKLVPFNSGGSDGSENLVGFVVEDNLVSEGEPNAAVLLHGQVIVQNLPVEFTAPADPGQFIYR</sequence>
<proteinExistence type="predicted"/>
<dbReference type="RefSeq" id="WP_162229633.1">
    <property type="nucleotide sequence ID" value="NZ_WMHZ01000010.1"/>
</dbReference>
<dbReference type="Proteomes" id="UP000471026">
    <property type="component" value="Unassembled WGS sequence"/>
</dbReference>
<reference evidence="1 2" key="1">
    <citation type="submission" date="2019-11" db="EMBL/GenBank/DDBJ databases">
        <title>Draft genome sequence of Kocuria indica DP-K7, a methyl red degrading Actinobacterium.</title>
        <authorList>
            <person name="Kumaran S."/>
            <person name="Tischler D."/>
            <person name="Ngo A.C.R."/>
            <person name="Schultes F."/>
        </authorList>
    </citation>
    <scope>NUCLEOTIDE SEQUENCE [LARGE SCALE GENOMIC DNA]</scope>
    <source>
        <strain evidence="1 2">DP-K7</strain>
    </source>
</reference>
<organism evidence="1 2">
    <name type="scientific">Kocuria marina subsp. indica</name>
    <dbReference type="NCBI Taxonomy" id="1049583"/>
    <lineage>
        <taxon>Bacteria</taxon>
        <taxon>Bacillati</taxon>
        <taxon>Actinomycetota</taxon>
        <taxon>Actinomycetes</taxon>
        <taxon>Micrococcales</taxon>
        <taxon>Micrococcaceae</taxon>
        <taxon>Kocuria</taxon>
    </lineage>
</organism>
<gene>
    <name evidence="1" type="ORF">GKZ75_08530</name>
</gene>
<protein>
    <submittedName>
        <fullName evidence="1">Uncharacterized protein</fullName>
    </submittedName>
</protein>
<comment type="caution">
    <text evidence="1">The sequence shown here is derived from an EMBL/GenBank/DDBJ whole genome shotgun (WGS) entry which is preliminary data.</text>
</comment>
<dbReference type="EMBL" id="WMHZ01000010">
    <property type="protein sequence ID" value="NDO78267.1"/>
    <property type="molecule type" value="Genomic_DNA"/>
</dbReference>
<evidence type="ECO:0000313" key="2">
    <source>
        <dbReference type="Proteomes" id="UP000471026"/>
    </source>
</evidence>
<dbReference type="AlphaFoldDB" id="A0A6N9R054"/>
<evidence type="ECO:0000313" key="1">
    <source>
        <dbReference type="EMBL" id="NDO78267.1"/>
    </source>
</evidence>
<accession>A0A6N9R054</accession>